<dbReference type="InterPro" id="IPR029063">
    <property type="entry name" value="SAM-dependent_MTases_sf"/>
</dbReference>
<protein>
    <submittedName>
        <fullName evidence="2">Class I SAM-dependent methyltransferase</fullName>
        <ecNumber evidence="2">2.1.1.-</ecNumber>
    </submittedName>
</protein>
<gene>
    <name evidence="2" type="ORF">RM779_18575</name>
</gene>
<reference evidence="3" key="1">
    <citation type="submission" date="2023-07" db="EMBL/GenBank/DDBJ databases">
        <title>30 novel species of actinomycetes from the DSMZ collection.</title>
        <authorList>
            <person name="Nouioui I."/>
        </authorList>
    </citation>
    <scope>NUCLEOTIDE SEQUENCE [LARGE SCALE GENOMIC DNA]</scope>
    <source>
        <strain evidence="3">DSM 41886</strain>
    </source>
</reference>
<dbReference type="EMBL" id="JAVREV010000010">
    <property type="protein sequence ID" value="MDT0444589.1"/>
    <property type="molecule type" value="Genomic_DNA"/>
</dbReference>
<keyword evidence="2" id="KW-0489">Methyltransferase</keyword>
<feature type="domain" description="Methyltransferase" evidence="1">
    <location>
        <begin position="53"/>
        <end position="143"/>
    </location>
</feature>
<sequence length="246" mass="26967">MTVDPAVESMAYSREHADIYDMIHSGRGRDWAAEADSIADIAVAKRPGADSLLDVACGTGEHLRRFRERFTTVAGLELSAGMRELAQRKLPGVTIHAGDMRDFDLGRRFDVVTCMCFSLGYMTSVGQLHEAIASLVRHVNPGGAVIAEPWWFPEKFLDGFVSGAVTHERGHVISRVSHSVREGGRSRMTVRYTVANAQGIRDFTETEIHSLFSCEEYLAGFARAGVEAEFQEGGPNGRGMFIGTRG</sequence>
<keyword evidence="2" id="KW-0808">Transferase</keyword>
<dbReference type="CDD" id="cd02440">
    <property type="entry name" value="AdoMet_MTases"/>
    <property type="match status" value="1"/>
</dbReference>
<dbReference type="InterPro" id="IPR041698">
    <property type="entry name" value="Methyltransf_25"/>
</dbReference>
<organism evidence="2 3">
    <name type="scientific">Streptomyces johnsoniae</name>
    <dbReference type="NCBI Taxonomy" id="3075532"/>
    <lineage>
        <taxon>Bacteria</taxon>
        <taxon>Bacillati</taxon>
        <taxon>Actinomycetota</taxon>
        <taxon>Actinomycetes</taxon>
        <taxon>Kitasatosporales</taxon>
        <taxon>Streptomycetaceae</taxon>
        <taxon>Streptomyces</taxon>
    </lineage>
</organism>
<dbReference type="Gene3D" id="2.20.130.10">
    <property type="entry name" value="CAC2371-like domains"/>
    <property type="match status" value="1"/>
</dbReference>
<dbReference type="GO" id="GO:0032259">
    <property type="term" value="P:methylation"/>
    <property type="evidence" value="ECO:0007669"/>
    <property type="project" value="UniProtKB-KW"/>
</dbReference>
<dbReference type="EC" id="2.1.1.-" evidence="2"/>
<evidence type="ECO:0000259" key="1">
    <source>
        <dbReference type="Pfam" id="PF13649"/>
    </source>
</evidence>
<comment type="caution">
    <text evidence="2">The sequence shown here is derived from an EMBL/GenBank/DDBJ whole genome shotgun (WGS) entry which is preliminary data.</text>
</comment>
<accession>A0ABU2S855</accession>
<evidence type="ECO:0000313" key="3">
    <source>
        <dbReference type="Proteomes" id="UP001183615"/>
    </source>
</evidence>
<dbReference type="PANTHER" id="PTHR43591:SF110">
    <property type="entry name" value="RHODANESE DOMAIN-CONTAINING PROTEIN"/>
    <property type="match status" value="1"/>
</dbReference>
<dbReference type="Gene3D" id="3.40.50.150">
    <property type="entry name" value="Vaccinia Virus protein VP39"/>
    <property type="match status" value="1"/>
</dbReference>
<dbReference type="PANTHER" id="PTHR43591">
    <property type="entry name" value="METHYLTRANSFERASE"/>
    <property type="match status" value="1"/>
</dbReference>
<proteinExistence type="predicted"/>
<dbReference type="SUPFAM" id="SSF53335">
    <property type="entry name" value="S-adenosyl-L-methionine-dependent methyltransferases"/>
    <property type="match status" value="1"/>
</dbReference>
<dbReference type="Proteomes" id="UP001183615">
    <property type="component" value="Unassembled WGS sequence"/>
</dbReference>
<evidence type="ECO:0000313" key="2">
    <source>
        <dbReference type="EMBL" id="MDT0444589.1"/>
    </source>
</evidence>
<keyword evidence="3" id="KW-1185">Reference proteome</keyword>
<dbReference type="GO" id="GO:0008168">
    <property type="term" value="F:methyltransferase activity"/>
    <property type="evidence" value="ECO:0007669"/>
    <property type="project" value="UniProtKB-KW"/>
</dbReference>
<dbReference type="Pfam" id="PF13649">
    <property type="entry name" value="Methyltransf_25"/>
    <property type="match status" value="1"/>
</dbReference>
<name>A0ABU2S855_9ACTN</name>
<dbReference type="RefSeq" id="WP_311618850.1">
    <property type="nucleotide sequence ID" value="NZ_JAVREV010000010.1"/>
</dbReference>